<dbReference type="InterPro" id="IPR050950">
    <property type="entry name" value="HTH-type_LysR_regulators"/>
</dbReference>
<dbReference type="Pfam" id="PF00126">
    <property type="entry name" value="HTH_1"/>
    <property type="match status" value="1"/>
</dbReference>
<dbReference type="InterPro" id="IPR005119">
    <property type="entry name" value="LysR_subst-bd"/>
</dbReference>
<dbReference type="PANTHER" id="PTHR30419">
    <property type="entry name" value="HTH-TYPE TRANSCRIPTIONAL REGULATOR YBHD"/>
    <property type="match status" value="1"/>
</dbReference>
<dbReference type="RefSeq" id="WP_144351824.1">
    <property type="nucleotide sequence ID" value="NZ_CP036259.1"/>
</dbReference>
<keyword evidence="7" id="KW-1185">Reference proteome</keyword>
<dbReference type="Proteomes" id="UP000320776">
    <property type="component" value="Chromosome"/>
</dbReference>
<protein>
    <submittedName>
        <fullName evidence="6">Aminoethylphosphonate catabolism associated LysR family transcriptional regulator</fullName>
    </submittedName>
</protein>
<organism evidence="6 7">
    <name type="scientific">Sporomusa termitida</name>
    <dbReference type="NCBI Taxonomy" id="2377"/>
    <lineage>
        <taxon>Bacteria</taxon>
        <taxon>Bacillati</taxon>
        <taxon>Bacillota</taxon>
        <taxon>Negativicutes</taxon>
        <taxon>Selenomonadales</taxon>
        <taxon>Sporomusaceae</taxon>
        <taxon>Sporomusa</taxon>
    </lineage>
</organism>
<dbReference type="InterPro" id="IPR036390">
    <property type="entry name" value="WH_DNA-bd_sf"/>
</dbReference>
<dbReference type="OrthoDB" id="119203at2"/>
<keyword evidence="4" id="KW-0804">Transcription</keyword>
<dbReference type="PRINTS" id="PR00039">
    <property type="entry name" value="HTHLYSR"/>
</dbReference>
<sequence length="302" mass="33706">MRLEQLRHIIEVAHCKSISLAAERAFISQPALSASITKLEVELGISLFKRTNQGVYPTELGESVIEKALEIVDKIEELKEITKTNALALHGTINVAADPSICNTIMVNALTTFKYRHPNVHVMLKVGESNNILHDVQAGKIDFSIILKTDELIQTKNIHIKELFQDDFIILAGKNSPLAIKKAVSLDTALQQPLVLYNTQYVTNCGLSELLSKHGLLNIAYRFDDFKIIETVVASSTCIAFAPKFMSDYYRQIGSIIPIPINNNPVKAAFVIIRSRNHHLSLVEKEFINTVKSLCSMCEFMA</sequence>
<evidence type="ECO:0000256" key="2">
    <source>
        <dbReference type="ARBA" id="ARBA00023015"/>
    </source>
</evidence>
<dbReference type="KEGG" id="sted:SPTER_38640"/>
<proteinExistence type="inferred from homology"/>
<dbReference type="FunFam" id="1.10.10.10:FF:000001">
    <property type="entry name" value="LysR family transcriptional regulator"/>
    <property type="match status" value="1"/>
</dbReference>
<evidence type="ECO:0000256" key="3">
    <source>
        <dbReference type="ARBA" id="ARBA00023125"/>
    </source>
</evidence>
<dbReference type="InterPro" id="IPR000847">
    <property type="entry name" value="LysR_HTH_N"/>
</dbReference>
<keyword evidence="3" id="KW-0238">DNA-binding</keyword>
<dbReference type="Gene3D" id="1.10.10.10">
    <property type="entry name" value="Winged helix-like DNA-binding domain superfamily/Winged helix DNA-binding domain"/>
    <property type="match status" value="1"/>
</dbReference>
<dbReference type="InterPro" id="IPR036388">
    <property type="entry name" value="WH-like_DNA-bd_sf"/>
</dbReference>
<keyword evidence="2" id="KW-0805">Transcription regulation</keyword>
<dbReference type="CDD" id="cd05466">
    <property type="entry name" value="PBP2_LTTR_substrate"/>
    <property type="match status" value="1"/>
</dbReference>
<feature type="domain" description="HTH lysR-type" evidence="5">
    <location>
        <begin position="1"/>
        <end position="58"/>
    </location>
</feature>
<gene>
    <name evidence="6" type="ORF">SPTER_38640</name>
</gene>
<comment type="similarity">
    <text evidence="1">Belongs to the LysR transcriptional regulatory family.</text>
</comment>
<dbReference type="PROSITE" id="PS50931">
    <property type="entry name" value="HTH_LYSR"/>
    <property type="match status" value="1"/>
</dbReference>
<evidence type="ECO:0000259" key="5">
    <source>
        <dbReference type="PROSITE" id="PS50931"/>
    </source>
</evidence>
<dbReference type="GO" id="GO:0005829">
    <property type="term" value="C:cytosol"/>
    <property type="evidence" value="ECO:0007669"/>
    <property type="project" value="TreeGrafter"/>
</dbReference>
<dbReference type="GO" id="GO:0003677">
    <property type="term" value="F:DNA binding"/>
    <property type="evidence" value="ECO:0007669"/>
    <property type="project" value="UniProtKB-KW"/>
</dbReference>
<dbReference type="GO" id="GO:0003700">
    <property type="term" value="F:DNA-binding transcription factor activity"/>
    <property type="evidence" value="ECO:0007669"/>
    <property type="project" value="InterPro"/>
</dbReference>
<evidence type="ECO:0000313" key="7">
    <source>
        <dbReference type="Proteomes" id="UP000320776"/>
    </source>
</evidence>
<name>A0A517DYW6_9FIRM</name>
<accession>A0A517DYW6</accession>
<evidence type="ECO:0000256" key="1">
    <source>
        <dbReference type="ARBA" id="ARBA00009437"/>
    </source>
</evidence>
<dbReference type="SUPFAM" id="SSF53850">
    <property type="entry name" value="Periplasmic binding protein-like II"/>
    <property type="match status" value="1"/>
</dbReference>
<dbReference type="Pfam" id="PF03466">
    <property type="entry name" value="LysR_substrate"/>
    <property type="match status" value="1"/>
</dbReference>
<dbReference type="SUPFAM" id="SSF46785">
    <property type="entry name" value="Winged helix' DNA-binding domain"/>
    <property type="match status" value="1"/>
</dbReference>
<dbReference type="Gene3D" id="3.40.190.290">
    <property type="match status" value="1"/>
</dbReference>
<dbReference type="AlphaFoldDB" id="A0A517DYW6"/>
<evidence type="ECO:0000313" key="6">
    <source>
        <dbReference type="EMBL" id="QDR82436.1"/>
    </source>
</evidence>
<evidence type="ECO:0000256" key="4">
    <source>
        <dbReference type="ARBA" id="ARBA00023163"/>
    </source>
</evidence>
<reference evidence="6 7" key="1">
    <citation type="submission" date="2019-02" db="EMBL/GenBank/DDBJ databases">
        <title>Closed genome of Sporomusa termitida DSM 4440.</title>
        <authorList>
            <person name="Poehlein A."/>
            <person name="Daniel R."/>
        </authorList>
    </citation>
    <scope>NUCLEOTIDE SEQUENCE [LARGE SCALE GENOMIC DNA]</scope>
    <source>
        <strain evidence="6 7">DSM 4440</strain>
    </source>
</reference>
<dbReference type="EMBL" id="CP036259">
    <property type="protein sequence ID" value="QDR82436.1"/>
    <property type="molecule type" value="Genomic_DNA"/>
</dbReference>